<feature type="domain" description="ABC toxin N-terminal" evidence="4">
    <location>
        <begin position="1405"/>
        <end position="1527"/>
    </location>
</feature>
<protein>
    <submittedName>
        <fullName evidence="5">Uncharacterized protein</fullName>
    </submittedName>
</protein>
<dbReference type="InterPro" id="IPR040840">
    <property type="entry name" value="TcA_TcB_BD"/>
</dbReference>
<evidence type="ECO:0000313" key="6">
    <source>
        <dbReference type="Proteomes" id="UP001056012"/>
    </source>
</evidence>
<gene>
    <name evidence="5" type="ORF">yc1106_07691</name>
</gene>
<feature type="domain" description="Neuraminidase-like" evidence="3">
    <location>
        <begin position="1557"/>
        <end position="1744"/>
    </location>
</feature>
<evidence type="ECO:0000313" key="5">
    <source>
        <dbReference type="EMBL" id="USP80417.1"/>
    </source>
</evidence>
<feature type="domain" description="Tc toxin complex TcA C-terminal TcB-binding" evidence="2">
    <location>
        <begin position="2562"/>
        <end position="2850"/>
    </location>
</feature>
<feature type="compositionally biased region" description="Polar residues" evidence="1">
    <location>
        <begin position="2063"/>
        <end position="2083"/>
    </location>
</feature>
<dbReference type="Proteomes" id="UP001056012">
    <property type="component" value="Chromosome 6"/>
</dbReference>
<dbReference type="EMBL" id="CP089279">
    <property type="protein sequence ID" value="USP80417.1"/>
    <property type="molecule type" value="Genomic_DNA"/>
</dbReference>
<name>A0A9Q8ZEA7_CURCL</name>
<feature type="region of interest" description="Disordered" evidence="1">
    <location>
        <begin position="2055"/>
        <end position="2083"/>
    </location>
</feature>
<proteinExistence type="predicted"/>
<dbReference type="InterPro" id="IPR041079">
    <property type="entry name" value="Neuraminidase-like"/>
</dbReference>
<dbReference type="InterPro" id="IPR046839">
    <property type="entry name" value="ABC_toxin_N"/>
</dbReference>
<dbReference type="Pfam" id="PF20220">
    <property type="entry name" value="ABC_toxin_N"/>
    <property type="match status" value="1"/>
</dbReference>
<evidence type="ECO:0000256" key="1">
    <source>
        <dbReference type="SAM" id="MobiDB-lite"/>
    </source>
</evidence>
<reference evidence="5" key="1">
    <citation type="submission" date="2021-12" db="EMBL/GenBank/DDBJ databases">
        <title>Curvularia clavata genome.</title>
        <authorList>
            <person name="Cao Y."/>
        </authorList>
    </citation>
    <scope>NUCLEOTIDE SEQUENCE</scope>
    <source>
        <strain evidence="5">Yc1106</strain>
    </source>
</reference>
<dbReference type="Pfam" id="PF18276">
    <property type="entry name" value="TcA_TcB_BD"/>
    <property type="match status" value="1"/>
</dbReference>
<accession>A0A9Q8ZEA7</accession>
<evidence type="ECO:0000259" key="2">
    <source>
        <dbReference type="Pfam" id="PF18276"/>
    </source>
</evidence>
<dbReference type="OrthoDB" id="3798129at2759"/>
<evidence type="ECO:0000259" key="3">
    <source>
        <dbReference type="Pfam" id="PF18413"/>
    </source>
</evidence>
<organism evidence="5 6">
    <name type="scientific">Curvularia clavata</name>
    <dbReference type="NCBI Taxonomy" id="95742"/>
    <lineage>
        <taxon>Eukaryota</taxon>
        <taxon>Fungi</taxon>
        <taxon>Dikarya</taxon>
        <taxon>Ascomycota</taxon>
        <taxon>Pezizomycotina</taxon>
        <taxon>Dothideomycetes</taxon>
        <taxon>Pleosporomycetidae</taxon>
        <taxon>Pleosporales</taxon>
        <taxon>Pleosporineae</taxon>
        <taxon>Pleosporaceae</taxon>
        <taxon>Curvularia</taxon>
    </lineage>
</organism>
<dbReference type="Pfam" id="PF18413">
    <property type="entry name" value="Neuraminidase"/>
    <property type="match status" value="1"/>
</dbReference>
<evidence type="ECO:0000259" key="4">
    <source>
        <dbReference type="Pfam" id="PF20220"/>
    </source>
</evidence>
<dbReference type="VEuPathDB" id="FungiDB:yc1106_07691"/>
<keyword evidence="6" id="KW-1185">Reference proteome</keyword>
<sequence>MDDWTRVLSPRLADDQLTGQLVDEISRTDELEEAVQLVCSQYEAIKDTQVQQLLFLLDVHEAAQGNKTLVQYLLGKEEVNSLADVAKSFYAIESARGSPLQGDADASCAFRTQLQKRTPTAVLCGLVRSGLLKVADQKVQDAAADYLDRAVVRGFDTSRKSIMTDLLDDKIVAALPSAMRQALRRFLETLQRLLALVPDARHIQALMDHGFASAHDIVSTTDFSGDVKASLDDDTALSIRNRASIIDRRNEQIWGDFVRGRRAVPVLAVDDTDPKPGESALTASMSSMFGDMDSIECDEFSSALSPASYLVDLLQLLRYSTIDGVKDQRDPGAVLKPELRSGAAATAVATTGTGTADTRRYLLDEFFDRRPDIKNLQLSKANTLNPVRYAGLANEVLESYINYTLQAGEFTVYNEDAGLGVESGSSIPTRLPSAMANTNWGIYENKIQSQRFPLAVFPFNLGVLTVQECLKAVGSSRSEMLRLMRFEEAFIADFFGTNDERGKALLKNALDRREAADFLGLSHEDFVAITREAFQSYAFVRAMKGRPAALTQADYAEYVGLESAGEYWGYMTSDTATADDKLAGKVAGVDGLAFIKDQLLPRAQITFNELMALLKTEFIGHRFVISLQTPNGKYSERLVDMRLQHPRLVGNWGTNLSAEACFTLQAFIRLWQRLRWPLDDLDTAIVAFEMARASRFDGSLKLAITPETIEDLSAVKELSDLTLVAIQKLLPLWTDMSMSGPKSLYKQLFGRPALVAQYPGLVLDHGPEEEHTYSTLADNLSPLLGGLKVSESRLRALVFVAGLTVDAPWSLANVSQLYRTDLLCRLLEVKPESHELWMGAIPRIAEILATPQATVKFYRHWKDLKDDHWSSDFLLSTLQTSSVMADASAEGLAVAQQTLQALSELCAPYAGLGGGKDTVDLMKFTADVLLQICSSIFGDTDGGMVASLVEGTWAASSDLNGITVTIPQKLSSKVAIVSKSLRVSALLTDDERKALLRGSTDVNWTKAINEVYAKSNELEGVIETRLKSVQTASNIPALFQPVVKVSPPTAKSEQALCERRRQFYQVLFPVWESGSAFVALRTILGTNLATVDQAVIADFLSNWTDATGDQTTKGVDYLQSLINDNTKAADLTNKAFDGYLIAPVTGDCSFTIQDGMTLMIDGKTITVAAPVSVPLTQGLPSTFRVEGTQALSSIKLVRKGTLPQSISSNSLIVRSLALALTNLVASLKSVSIVQETVKLTVEEIQYFKSRGWNLSIPSLDNLLSLRAYTKAKESYQNNDTKPLLELYTWMAATATAPDQASTLSGQVAKATGLQTNFLDEVFGLMLPSQTAEQRTQALLDHRKLIRIRDVLALSNKAGISVSKLFEWSRIRLPHEISPDYEAAKTLHSLLESNDRSAQVDEASEQLAARKKEALIAYLLNQKTMKDLRIYDADAMFEYFLIDVQMGPQQQTSRIKQAISTIQLFVQRCNLGLEKARGILTTAVDQKKWAWMSKFTLWQANRKIFLYPENWTEPTLRDDKSETFKAIEAIILQSNLSHETINDIIRQYIYGCNDIADLEVQTYIWERGAGFQGIYHFFARTRTAPYKYYYRQLKISGVKSDASVYDWYPWVKMDIDVPPLEVDWNGASLTRSGTYMVPAFYRGRLFLFIPQIVLKTRPNNSKMNKTFESFAKETTLAEAKAEPYWEIKMGWTEYRNGVWSKVEVSTGYLEVEGLKTPTEPNEAKVFPTGATSMPSTSSFRFWVESRAPGDLSPEDLRKSNQSEILTVNMWRWFETPDTSAPNTRAGSPPATKNSQYQVGSFELRGTQLVVVDTQSKPSYTDTIPTSFAKLPYLTKMPERNKIAEEVQNSLGYGTNSTRPDKPPLLALVPSLSADEKNVAQEVIWTLSYNKDQYDGASGLVVDRVTGSRVESYFGFPIRDDFGNVRPNYSTTNTIQRLTHNVAQPLMEKVTNTNTLEPIYNVLETVPKDMTSDAFGSDGIGLYRELASPYSIYNWELGFHIILLLVERLLATQQYELAIEVANYLFDPRANDREVQIPDGLFIKPAPDGDVVAAKKADEEKAKNAQKSATAKGTNGTMKTDSASTAASKPLSNLEQCWRFPPFKSARLRGAGSMRAVAQKLRAGKDQSNDVADWLANPFDPHAIARGRPAIYMKRFISKYIEILIASGDDYFRLGTLESIPMALQRYIEASHLFGEAPQTLPRPTKSVIKSYKDLFDDANDFANAAVDLELTFPFFLDPPANLPKAGGLASDMKYPGVVGMVRSSYFPVPPNPQIFALRSLIDDRLYKIRNSLDINGNFRRLSLFEPPLDPGQLMQAVAAGGLSSLASFVDGPMPNYRFMYLLQKAFEICQELKSLGDAYLGIKEKRDAESLACLRAKQDVAMQHLALEIKNVQKNDAQKAIEVLEDTRKSHVMRLSYYLRLTGDDKAVPTETSDWEDIVQVIGKPTKDELAMSPEEKIETDKNNEASDLNLKASEIETKCSILTALPNLMSNVEPMGMGASLKFDARNVADSLMLVAGVMKLVAQGKSDEASRAARKGQMIKQLQERRLQANMAGRDIKNVDKQIEAQRMKVAICDAEIKMQQQQIADMTQVEEKMRTKYTNESLYAWMDASLRQIFNQTYQLAIDLARSAEKAFMFECGPQAAQANRLAASYWDNARDGAFSAQNLYLGLKRIENAYRVRGSSDFQISKNVSLRQVDPWALLQLQETGRAEFALPEMLFDMDFPGHYCRRIKSVTVNIPCIVGPYTGVCCTLRLQEHCYRMQQSYSDAPYYPDNIGTDERYRSDRVPITSIAVSSAQQDGGVFEASFNGERYGPFEGAGVVSRWLLELPPIRQFDYRTISDVILKVNYTSLDGGVGWREKASVAVTDVLAKQKDKPSIALFELSDSGFGWAADTPKGLSFNIDRVTSQLPFWTVGKAVTMTDVWVAAPKEMSIGNDSTVNGKKTRPSRQPVGDFTVLELDEKNQEWTSLEIVIPKLKREAIARKRLWLLVGFVAE</sequence>